<dbReference type="RefSeq" id="WP_012850739.1">
    <property type="nucleotide sequence ID" value="NC_013510.1"/>
</dbReference>
<keyword evidence="3" id="KW-1185">Reference proteome</keyword>
<dbReference type="Proteomes" id="UP000001918">
    <property type="component" value="Chromosome"/>
</dbReference>
<keyword evidence="1" id="KW-0472">Membrane</keyword>
<gene>
    <name evidence="2" type="ordered locus">Tcur_0353</name>
</gene>
<dbReference type="STRING" id="471852.Tcur_0353"/>
<dbReference type="KEGG" id="tcu:Tcur_0353"/>
<evidence type="ECO:0000313" key="3">
    <source>
        <dbReference type="Proteomes" id="UP000001918"/>
    </source>
</evidence>
<keyword evidence="1" id="KW-0812">Transmembrane</keyword>
<sequence>MIDLVRSGGRLLSATGHAATSGVVRLAGLSSFGVGVAIAAVPVLVLHGRGLRRPVAAPAAGSGLPAREPVP</sequence>
<feature type="transmembrane region" description="Helical" evidence="1">
    <location>
        <begin position="26"/>
        <end position="46"/>
    </location>
</feature>
<dbReference type="EMBL" id="CP001738">
    <property type="protein sequence ID" value="ACY95955.1"/>
    <property type="molecule type" value="Genomic_DNA"/>
</dbReference>
<dbReference type="HOGENOM" id="CLU_2738706_0_0_11"/>
<keyword evidence="1" id="KW-1133">Transmembrane helix</keyword>
<reference evidence="2 3" key="1">
    <citation type="journal article" date="2011" name="Stand. Genomic Sci.">
        <title>Complete genome sequence of Thermomonospora curvata type strain (B9).</title>
        <authorList>
            <person name="Chertkov O."/>
            <person name="Sikorski J."/>
            <person name="Nolan M."/>
            <person name="Lapidus A."/>
            <person name="Lucas S."/>
            <person name="Del Rio T.G."/>
            <person name="Tice H."/>
            <person name="Cheng J.F."/>
            <person name="Goodwin L."/>
            <person name="Pitluck S."/>
            <person name="Liolios K."/>
            <person name="Ivanova N."/>
            <person name="Mavromatis K."/>
            <person name="Mikhailova N."/>
            <person name="Ovchinnikova G."/>
            <person name="Pati A."/>
            <person name="Chen A."/>
            <person name="Palaniappan K."/>
            <person name="Djao O.D."/>
            <person name="Land M."/>
            <person name="Hauser L."/>
            <person name="Chang Y.J."/>
            <person name="Jeffries C.D."/>
            <person name="Brettin T."/>
            <person name="Han C."/>
            <person name="Detter J.C."/>
            <person name="Rohde M."/>
            <person name="Goker M."/>
            <person name="Woyke T."/>
            <person name="Bristow J."/>
            <person name="Eisen J.A."/>
            <person name="Markowitz V."/>
            <person name="Hugenholtz P."/>
            <person name="Klenk H.P."/>
            <person name="Kyrpides N.C."/>
        </authorList>
    </citation>
    <scope>NUCLEOTIDE SEQUENCE [LARGE SCALE GENOMIC DNA]</scope>
    <source>
        <strain evidence="3">ATCC 19995 / DSM 43183 / JCM 3096 / KCTC 9072 / NBRC 15933 / NCIMB 10081 / Henssen B9</strain>
    </source>
</reference>
<dbReference type="AlphaFoldDB" id="D1A2D5"/>
<protein>
    <submittedName>
        <fullName evidence="2">Uncharacterized protein</fullName>
    </submittedName>
</protein>
<evidence type="ECO:0000313" key="2">
    <source>
        <dbReference type="EMBL" id="ACY95955.1"/>
    </source>
</evidence>
<name>D1A2D5_THECD</name>
<evidence type="ECO:0000256" key="1">
    <source>
        <dbReference type="SAM" id="Phobius"/>
    </source>
</evidence>
<proteinExistence type="predicted"/>
<accession>D1A2D5</accession>
<organism evidence="2 3">
    <name type="scientific">Thermomonospora curvata (strain ATCC 19995 / DSM 43183 / JCM 3096 / KCTC 9072 / NBRC 15933 / NCIMB 10081 / Henssen B9)</name>
    <dbReference type="NCBI Taxonomy" id="471852"/>
    <lineage>
        <taxon>Bacteria</taxon>
        <taxon>Bacillati</taxon>
        <taxon>Actinomycetota</taxon>
        <taxon>Actinomycetes</taxon>
        <taxon>Streptosporangiales</taxon>
        <taxon>Thermomonosporaceae</taxon>
        <taxon>Thermomonospora</taxon>
    </lineage>
</organism>